<organism evidence="2 3">
    <name type="scientific">Stephania cephalantha</name>
    <dbReference type="NCBI Taxonomy" id="152367"/>
    <lineage>
        <taxon>Eukaryota</taxon>
        <taxon>Viridiplantae</taxon>
        <taxon>Streptophyta</taxon>
        <taxon>Embryophyta</taxon>
        <taxon>Tracheophyta</taxon>
        <taxon>Spermatophyta</taxon>
        <taxon>Magnoliopsida</taxon>
        <taxon>Ranunculales</taxon>
        <taxon>Menispermaceae</taxon>
        <taxon>Menispermoideae</taxon>
        <taxon>Cissampelideae</taxon>
        <taxon>Stephania</taxon>
    </lineage>
</organism>
<evidence type="ECO:0000256" key="1">
    <source>
        <dbReference type="SAM" id="Phobius"/>
    </source>
</evidence>
<protein>
    <submittedName>
        <fullName evidence="2">Uncharacterized protein</fullName>
    </submittedName>
</protein>
<dbReference type="EMBL" id="JBBNAG010000009">
    <property type="protein sequence ID" value="KAK9104584.1"/>
    <property type="molecule type" value="Genomic_DNA"/>
</dbReference>
<reference evidence="2 3" key="1">
    <citation type="submission" date="2024-01" db="EMBL/GenBank/DDBJ databases">
        <title>Genome assemblies of Stephania.</title>
        <authorList>
            <person name="Yang L."/>
        </authorList>
    </citation>
    <scope>NUCLEOTIDE SEQUENCE [LARGE SCALE GENOMIC DNA]</scope>
    <source>
        <strain evidence="2">JXDWG</strain>
        <tissue evidence="2">Leaf</tissue>
    </source>
</reference>
<dbReference type="AlphaFoldDB" id="A0AAP0F4B8"/>
<evidence type="ECO:0000313" key="2">
    <source>
        <dbReference type="EMBL" id="KAK9104584.1"/>
    </source>
</evidence>
<comment type="caution">
    <text evidence="2">The sequence shown here is derived from an EMBL/GenBank/DDBJ whole genome shotgun (WGS) entry which is preliminary data.</text>
</comment>
<keyword evidence="1" id="KW-0472">Membrane</keyword>
<proteinExistence type="predicted"/>
<sequence length="82" mass="9195">MGCDHSNFLVVNSLIKLPTMDLSAMSDCEYSFSWIMNSFALLVLGIDGLTFSAIVIRIKFKLSLLDRSQASYKDFSSLSRPH</sequence>
<keyword evidence="1" id="KW-1133">Transmembrane helix</keyword>
<gene>
    <name evidence="2" type="ORF">Scep_021428</name>
</gene>
<keyword evidence="3" id="KW-1185">Reference proteome</keyword>
<accession>A0AAP0F4B8</accession>
<keyword evidence="1" id="KW-0812">Transmembrane</keyword>
<feature type="transmembrane region" description="Helical" evidence="1">
    <location>
        <begin position="34"/>
        <end position="58"/>
    </location>
</feature>
<evidence type="ECO:0000313" key="3">
    <source>
        <dbReference type="Proteomes" id="UP001419268"/>
    </source>
</evidence>
<name>A0AAP0F4B8_9MAGN</name>
<dbReference type="Proteomes" id="UP001419268">
    <property type="component" value="Unassembled WGS sequence"/>
</dbReference>